<dbReference type="InterPro" id="IPR050471">
    <property type="entry name" value="AB_hydrolase"/>
</dbReference>
<feature type="domain" description="Glycosyl transferase family 28 C-terminal" evidence="3">
    <location>
        <begin position="724"/>
        <end position="829"/>
    </location>
</feature>
<protein>
    <submittedName>
        <fullName evidence="4">Alpha/beta fold hydrolase</fullName>
    </submittedName>
</protein>
<evidence type="ECO:0000256" key="1">
    <source>
        <dbReference type="SAM" id="MobiDB-lite"/>
    </source>
</evidence>
<dbReference type="SUPFAM" id="SSF53474">
    <property type="entry name" value="alpha/beta-Hydrolases"/>
    <property type="match status" value="1"/>
</dbReference>
<name>A0A5C8P1N4_9BURK</name>
<dbReference type="OrthoDB" id="9779853at2"/>
<dbReference type="AlphaFoldDB" id="A0A5C8P1N4"/>
<dbReference type="SUPFAM" id="SSF53756">
    <property type="entry name" value="UDP-Glycosyltransferase/glycogen phosphorylase"/>
    <property type="match status" value="1"/>
</dbReference>
<reference evidence="4 5" key="1">
    <citation type="submission" date="2019-06" db="EMBL/GenBank/DDBJ databases">
        <title>Quisquiliibacterium sp. nov., isolated from a maize field.</title>
        <authorList>
            <person name="Lin S.-Y."/>
            <person name="Tsai C.-F."/>
            <person name="Young C.-C."/>
        </authorList>
    </citation>
    <scope>NUCLEOTIDE SEQUENCE [LARGE SCALE GENOMIC DNA]</scope>
    <source>
        <strain evidence="4 5">CC-CFT501</strain>
    </source>
</reference>
<dbReference type="Gene3D" id="3.40.50.1820">
    <property type="entry name" value="alpha/beta hydrolase"/>
    <property type="match status" value="1"/>
</dbReference>
<dbReference type="Pfam" id="PF04101">
    <property type="entry name" value="Glyco_tran_28_C"/>
    <property type="match status" value="1"/>
</dbReference>
<dbReference type="PANTHER" id="PTHR43433">
    <property type="entry name" value="HYDROLASE, ALPHA/BETA FOLD FAMILY PROTEIN"/>
    <property type="match status" value="1"/>
</dbReference>
<proteinExistence type="predicted"/>
<keyword evidence="4" id="KW-0378">Hydrolase</keyword>
<dbReference type="InterPro" id="IPR007235">
    <property type="entry name" value="Glyco_trans_28_C"/>
</dbReference>
<dbReference type="Gene3D" id="3.40.50.2000">
    <property type="entry name" value="Glycogen Phosphorylase B"/>
    <property type="match status" value="2"/>
</dbReference>
<keyword evidence="5" id="KW-1185">Reference proteome</keyword>
<feature type="region of interest" description="Disordered" evidence="1">
    <location>
        <begin position="88"/>
        <end position="128"/>
    </location>
</feature>
<evidence type="ECO:0000259" key="3">
    <source>
        <dbReference type="Pfam" id="PF04101"/>
    </source>
</evidence>
<organism evidence="4 5">
    <name type="scientific">Zeimonas arvi</name>
    <dbReference type="NCBI Taxonomy" id="2498847"/>
    <lineage>
        <taxon>Bacteria</taxon>
        <taxon>Pseudomonadati</taxon>
        <taxon>Pseudomonadota</taxon>
        <taxon>Betaproteobacteria</taxon>
        <taxon>Burkholderiales</taxon>
        <taxon>Burkholderiaceae</taxon>
        <taxon>Zeimonas</taxon>
    </lineage>
</organism>
<evidence type="ECO:0000313" key="5">
    <source>
        <dbReference type="Proteomes" id="UP000321548"/>
    </source>
</evidence>
<dbReference type="InterPro" id="IPR000073">
    <property type="entry name" value="AB_hydrolase_1"/>
</dbReference>
<evidence type="ECO:0000313" key="4">
    <source>
        <dbReference type="EMBL" id="TXL67123.1"/>
    </source>
</evidence>
<sequence>MGASPGFLRGRPRLRLRASAGRALFGQPVERRTARAVPSAYPGLEGRGARGGARGAANACAAAAGRIRCRGDRHAHLGVLARHGVRTPDRRRRGEGAARACARRDRPHAVSARGERDLAPRRGERHGHQARWRAQKEVTMEGKALPERFRQIAGPLPDPGTLAPEARRPYESIAPVREGFFDNDGVKIWYGVWGERGPWLAFAPSFQMVHSQMLKGVVPWLSQHFRVITTDGRGNGRSDRPVGQQAYDFGLYYRDFVGVLDAAGADRVALVGISAAAMTVLRLAAEQPARVTHLIACGGFAETLAADPQIADRVRTEAAGIRDDWPGYVDGFMSRLFNEPHSTKAYEDGVRYAWASDADTIGWAFRGWRGHDVREHARRVTCPTLVIHGDADLRVPWKKGEAIHELVPGSRMLTVEGGGHVQAVRDPVMFSSAVCDFVGAGPARRTWVRGMARPRRALFVSSPIGLGHVQRDLAIARELRKLQPDLQVDWFTVDPAAGYLEREGERVHPICGRLANESRHFEHVAGEHDLSAFFALRSMDEIMARNFMVFLELMRSEHFDIVVGDEAWDVDYHYHENPELKRQPFVFLTDFVGCLPMDADDERESFLCADRNADDIEHVERYPYLRDAALFVGNPDDVPDRPFGPELPGIREWTDRNFCYCGYALPFDPASLADTDRLRARHGYRRDERIAIASVGGTAVGGHLLRRIADAFPRMKRELPELRMILVAGPRLAVELPPHDGLEIRPYVHNLYEHLACCDLALVQGGLSTCMELVATRRPFLSFPLQRHFEQCIHVRQRLANYGADNAVDYRDATPALLADRALAAMHAPVRYRPVESDGAARAALRIARVLENRDWAR</sequence>
<gene>
    <name evidence="4" type="ORF">FHP08_05780</name>
</gene>
<dbReference type="Pfam" id="PF00561">
    <property type="entry name" value="Abhydrolase_1"/>
    <property type="match status" value="1"/>
</dbReference>
<dbReference type="PANTHER" id="PTHR43433:SF5">
    <property type="entry name" value="AB HYDROLASE-1 DOMAIN-CONTAINING PROTEIN"/>
    <property type="match status" value="1"/>
</dbReference>
<dbReference type="GO" id="GO:0016758">
    <property type="term" value="F:hexosyltransferase activity"/>
    <property type="evidence" value="ECO:0007669"/>
    <property type="project" value="InterPro"/>
</dbReference>
<dbReference type="InterPro" id="IPR029058">
    <property type="entry name" value="AB_hydrolase_fold"/>
</dbReference>
<dbReference type="EMBL" id="VDUY01000002">
    <property type="protein sequence ID" value="TXL67123.1"/>
    <property type="molecule type" value="Genomic_DNA"/>
</dbReference>
<dbReference type="Proteomes" id="UP000321548">
    <property type="component" value="Unassembled WGS sequence"/>
</dbReference>
<feature type="compositionally biased region" description="Basic and acidic residues" evidence="1">
    <location>
        <begin position="88"/>
        <end position="122"/>
    </location>
</feature>
<dbReference type="PRINTS" id="PR00111">
    <property type="entry name" value="ABHYDROLASE"/>
</dbReference>
<evidence type="ECO:0000259" key="2">
    <source>
        <dbReference type="Pfam" id="PF00561"/>
    </source>
</evidence>
<dbReference type="GO" id="GO:0016787">
    <property type="term" value="F:hydrolase activity"/>
    <property type="evidence" value="ECO:0007669"/>
    <property type="project" value="UniProtKB-KW"/>
</dbReference>
<feature type="domain" description="AB hydrolase-1" evidence="2">
    <location>
        <begin position="217"/>
        <end position="421"/>
    </location>
</feature>
<accession>A0A5C8P1N4</accession>
<comment type="caution">
    <text evidence="4">The sequence shown here is derived from an EMBL/GenBank/DDBJ whole genome shotgun (WGS) entry which is preliminary data.</text>
</comment>